<proteinExistence type="predicted"/>
<sequence>MIFLIFILSVFGLVEGLTDGIGPCIAGTCPLGYTCQTSTQLCSSNDVATTTLAPCIDKMTNCAAYRHLCNNNVYYDLMTQQCAKTCCRCKSRGRGREGGVN</sequence>
<reference evidence="2" key="1">
    <citation type="submission" date="2022-11" db="UniProtKB">
        <authorList>
            <consortium name="WormBaseParasite"/>
        </authorList>
    </citation>
    <scope>IDENTIFICATION</scope>
</reference>
<name>A0AC34RLV8_9BILA</name>
<accession>A0AC34RLV8</accession>
<protein>
    <submittedName>
        <fullName evidence="2">ShKT domain-containing protein</fullName>
    </submittedName>
</protein>
<evidence type="ECO:0000313" key="2">
    <source>
        <dbReference type="WBParaSite" id="JU765_v2.g8108.t1"/>
    </source>
</evidence>
<dbReference type="Proteomes" id="UP000887576">
    <property type="component" value="Unplaced"/>
</dbReference>
<organism evidence="1 2">
    <name type="scientific">Panagrolaimus sp. JU765</name>
    <dbReference type="NCBI Taxonomy" id="591449"/>
    <lineage>
        <taxon>Eukaryota</taxon>
        <taxon>Metazoa</taxon>
        <taxon>Ecdysozoa</taxon>
        <taxon>Nematoda</taxon>
        <taxon>Chromadorea</taxon>
        <taxon>Rhabditida</taxon>
        <taxon>Tylenchina</taxon>
        <taxon>Panagrolaimomorpha</taxon>
        <taxon>Panagrolaimoidea</taxon>
        <taxon>Panagrolaimidae</taxon>
        <taxon>Panagrolaimus</taxon>
    </lineage>
</organism>
<evidence type="ECO:0000313" key="1">
    <source>
        <dbReference type="Proteomes" id="UP000887576"/>
    </source>
</evidence>
<dbReference type="WBParaSite" id="JU765_v2.g8108.t1">
    <property type="protein sequence ID" value="JU765_v2.g8108.t1"/>
    <property type="gene ID" value="JU765_v2.g8108"/>
</dbReference>